<dbReference type="EC" id="2.1.1.45" evidence="2"/>
<dbReference type="PROSITE" id="PS00091">
    <property type="entry name" value="THYMIDYLATE_SYNTHASE"/>
    <property type="match status" value="1"/>
</dbReference>
<dbReference type="UniPathway" id="UPA00575"/>
<dbReference type="GO" id="GO:0005829">
    <property type="term" value="C:cytosol"/>
    <property type="evidence" value="ECO:0007669"/>
    <property type="project" value="TreeGrafter"/>
</dbReference>
<dbReference type="GO" id="GO:0006231">
    <property type="term" value="P:dTMP biosynthetic process"/>
    <property type="evidence" value="ECO:0007669"/>
    <property type="project" value="InterPro"/>
</dbReference>
<evidence type="ECO:0000313" key="10">
    <source>
        <dbReference type="Proteomes" id="UP000565441"/>
    </source>
</evidence>
<dbReference type="GO" id="GO:0032259">
    <property type="term" value="P:methylation"/>
    <property type="evidence" value="ECO:0007669"/>
    <property type="project" value="UniProtKB-KW"/>
</dbReference>
<dbReference type="Proteomes" id="UP000565441">
    <property type="component" value="Unassembled WGS sequence"/>
</dbReference>
<evidence type="ECO:0000256" key="2">
    <source>
        <dbReference type="ARBA" id="ARBA00011947"/>
    </source>
</evidence>
<dbReference type="OrthoDB" id="766at2759"/>
<accession>A0A8H5M5Y1</accession>
<dbReference type="Pfam" id="PF00303">
    <property type="entry name" value="Thymidylat_synt"/>
    <property type="match status" value="1"/>
</dbReference>
<dbReference type="FunFam" id="3.30.572.10:FF:000013">
    <property type="entry name" value="Thymidylate synthase"/>
    <property type="match status" value="1"/>
</dbReference>
<comment type="catalytic activity">
    <reaction evidence="6">
        <text>dUMP + (6R)-5,10-methylene-5,6,7,8-tetrahydrofolate = 7,8-dihydrofolate + dTMP</text>
        <dbReference type="Rhea" id="RHEA:12104"/>
        <dbReference type="ChEBI" id="CHEBI:15636"/>
        <dbReference type="ChEBI" id="CHEBI:57451"/>
        <dbReference type="ChEBI" id="CHEBI:63528"/>
        <dbReference type="ChEBI" id="CHEBI:246422"/>
        <dbReference type="EC" id="2.1.1.45"/>
    </reaction>
</comment>
<evidence type="ECO:0000256" key="7">
    <source>
        <dbReference type="PROSITE-ProRule" id="PRU10016"/>
    </source>
</evidence>
<comment type="caution">
    <text evidence="9">The sequence shown here is derived from an EMBL/GenBank/DDBJ whole genome shotgun (WGS) entry which is preliminary data.</text>
</comment>
<dbReference type="InterPro" id="IPR023451">
    <property type="entry name" value="Thymidate_synth/dCMP_Mease_dom"/>
</dbReference>
<comment type="pathway">
    <text evidence="1">Pyrimidine metabolism; dTTP biosynthesis.</text>
</comment>
<dbReference type="InterPro" id="IPR036926">
    <property type="entry name" value="Thymidate_synth/dCMP_Mease_sf"/>
</dbReference>
<evidence type="ECO:0000256" key="4">
    <source>
        <dbReference type="ARBA" id="ARBA00022679"/>
    </source>
</evidence>
<dbReference type="GO" id="GO:0006235">
    <property type="term" value="P:dTTP biosynthetic process"/>
    <property type="evidence" value="ECO:0007669"/>
    <property type="project" value="UniProtKB-UniPathway"/>
</dbReference>
<dbReference type="InterPro" id="IPR000398">
    <property type="entry name" value="Thymidylate_synthase"/>
</dbReference>
<keyword evidence="10" id="KW-1185">Reference proteome</keyword>
<keyword evidence="5" id="KW-0545">Nucleotide biosynthesis</keyword>
<dbReference type="Gene3D" id="3.30.572.10">
    <property type="entry name" value="Thymidylate synthase/dCMP hydroxymethylase domain"/>
    <property type="match status" value="1"/>
</dbReference>
<dbReference type="InterPro" id="IPR045097">
    <property type="entry name" value="Thymidate_synth/dCMP_Mease"/>
</dbReference>
<feature type="active site" evidence="7">
    <location>
        <position position="500"/>
    </location>
</feature>
<keyword evidence="3" id="KW-0489">Methyltransferase</keyword>
<dbReference type="PANTHER" id="PTHR11548">
    <property type="entry name" value="THYMIDYLATE SYNTHASE 1"/>
    <property type="match status" value="1"/>
</dbReference>
<dbReference type="HAMAP" id="MF_00008">
    <property type="entry name" value="Thymidy_synth_bact"/>
    <property type="match status" value="1"/>
</dbReference>
<evidence type="ECO:0000256" key="6">
    <source>
        <dbReference type="ARBA" id="ARBA00047344"/>
    </source>
</evidence>
<dbReference type="AlphaFoldDB" id="A0A8H5M5Y1"/>
<keyword evidence="4" id="KW-0808">Transferase</keyword>
<evidence type="ECO:0000256" key="5">
    <source>
        <dbReference type="ARBA" id="ARBA00022727"/>
    </source>
</evidence>
<name>A0A8H5M5Y1_9AGAR</name>
<dbReference type="GO" id="GO:0004799">
    <property type="term" value="F:thymidylate synthase activity"/>
    <property type="evidence" value="ECO:0007669"/>
    <property type="project" value="UniProtKB-EC"/>
</dbReference>
<evidence type="ECO:0000256" key="3">
    <source>
        <dbReference type="ARBA" id="ARBA00022603"/>
    </source>
</evidence>
<dbReference type="PRINTS" id="PR00108">
    <property type="entry name" value="THYMDSNTHASE"/>
</dbReference>
<protein>
    <recommendedName>
        <fullName evidence="2">thymidylate synthase</fullName>
        <ecNumber evidence="2">2.1.1.45</ecNumber>
    </recommendedName>
</protein>
<reference evidence="9 10" key="1">
    <citation type="journal article" date="2020" name="ISME J.">
        <title>Uncovering the hidden diversity of litter-decomposition mechanisms in mushroom-forming fungi.</title>
        <authorList>
            <person name="Floudas D."/>
            <person name="Bentzer J."/>
            <person name="Ahren D."/>
            <person name="Johansson T."/>
            <person name="Persson P."/>
            <person name="Tunlid A."/>
        </authorList>
    </citation>
    <scope>NUCLEOTIDE SEQUENCE [LARGE SCALE GENOMIC DNA]</scope>
    <source>
        <strain evidence="9 10">CBS 661.87</strain>
    </source>
</reference>
<organism evidence="9 10">
    <name type="scientific">Tricholomella constricta</name>
    <dbReference type="NCBI Taxonomy" id="117010"/>
    <lineage>
        <taxon>Eukaryota</taxon>
        <taxon>Fungi</taxon>
        <taxon>Dikarya</taxon>
        <taxon>Basidiomycota</taxon>
        <taxon>Agaricomycotina</taxon>
        <taxon>Agaricomycetes</taxon>
        <taxon>Agaricomycetidae</taxon>
        <taxon>Agaricales</taxon>
        <taxon>Tricholomatineae</taxon>
        <taxon>Lyophyllaceae</taxon>
        <taxon>Tricholomella</taxon>
    </lineage>
</organism>
<gene>
    <name evidence="9" type="ORF">D9615_004275</name>
</gene>
<dbReference type="NCBIfam" id="TIGR03284">
    <property type="entry name" value="thym_sym"/>
    <property type="match status" value="1"/>
</dbReference>
<evidence type="ECO:0000313" key="9">
    <source>
        <dbReference type="EMBL" id="KAF5381967.1"/>
    </source>
</evidence>
<dbReference type="SUPFAM" id="SSF55831">
    <property type="entry name" value="Thymidylate synthase/dCMP hydroxymethylase"/>
    <property type="match status" value="1"/>
</dbReference>
<dbReference type="PANTHER" id="PTHR11548:SF2">
    <property type="entry name" value="THYMIDYLATE SYNTHASE"/>
    <property type="match status" value="1"/>
</dbReference>
<evidence type="ECO:0000256" key="1">
    <source>
        <dbReference type="ARBA" id="ARBA00004992"/>
    </source>
</evidence>
<feature type="domain" description="Thymidylate synthase/dCMP hydroxymethylase" evidence="8">
    <location>
        <begin position="335"/>
        <end position="628"/>
    </location>
</feature>
<proteinExistence type="inferred from homology"/>
<dbReference type="InterPro" id="IPR020940">
    <property type="entry name" value="Thymidylate_synthase_AS"/>
</dbReference>
<sequence length="628" mass="71992">MHQEHTIPWNSLASNFKFYRDNPHVTPRRTGLFARNLPTQGQTLNHFVRVIHKTITTFSETERAKFGTSFDAPVSGALFSDELRDRYPEYLNERNQRIEYWIRRAKRCRGPEKPSYSTSDGDLADVVKVLFHENQMQTLMMLAHHPQIPLSDLRALSWGHHFGFSRVMESALLAYVLLNLLVATDTLQGSEYLEMQEYSHMVNMSIQGMDFPAQQIPHREYLNALAKDPVSALPLVHCDLSGLKEYLKTLFRLLYRYDMVVKECGLDPEWEGEVAGLFGYSIGKGVKFEYLQVEDDKYVIPPWGGPPRLPITFTVMTVIINSDSSKHDREHDEDQYLQLIRRVLDTGDVRPDRTGTGTLSIFAPPSLRFSLANSTLPLLTTKRTFQRGIIEELLWFIHGSTDSTLLTRKGVKIWDGNGSRAFLDSRGLHHRREGDLGPVYGFQWRHFGAEYVDCDKDYTGEGVDQLRECIKKIKENPTDRRIILSAWNPKDIPQMALPPCHMICQFYVHLPPASSPESKLKLSCLMYQRSADLGLGIPFNIASYALLTHMIAHVTGTDAHELIIQLGDAHVYRDHVEALEEQLKRKPRPFPTLRWAREGIDDIEEFGYTDFVIEGYEPHPAISMKMSV</sequence>
<evidence type="ECO:0000259" key="8">
    <source>
        <dbReference type="Pfam" id="PF00303"/>
    </source>
</evidence>
<dbReference type="GO" id="GO:0005739">
    <property type="term" value="C:mitochondrion"/>
    <property type="evidence" value="ECO:0007669"/>
    <property type="project" value="TreeGrafter"/>
</dbReference>
<dbReference type="EMBL" id="JAACJP010000009">
    <property type="protein sequence ID" value="KAF5381967.1"/>
    <property type="molecule type" value="Genomic_DNA"/>
</dbReference>
<dbReference type="CDD" id="cd00351">
    <property type="entry name" value="TS_Pyrimidine_HMase"/>
    <property type="match status" value="1"/>
</dbReference>